<dbReference type="VEuPathDB" id="FungiDB:TREMEDRAFT_62372"/>
<accession>A0A4Q1BNV7</accession>
<keyword evidence="2" id="KW-1185">Reference proteome</keyword>
<dbReference type="AlphaFoldDB" id="A0A4Q1BNV7"/>
<sequence>MVAKARINVACWKDTTLTGRWAMSTQEHENGPRTCDLFYNDEIPINWVEFADFLASAYPKSEEIIMWFVYYWTDKAFTNVTLKLAGTAHTSSSEEKQAIITSNAEKMASVKPPPAYKVQEISVATKQRGLSSLVGCWKKRTDRTRARTQGKK</sequence>
<evidence type="ECO:0000313" key="2">
    <source>
        <dbReference type="Proteomes" id="UP000289152"/>
    </source>
</evidence>
<name>A0A4Q1BNV7_TREME</name>
<dbReference type="EMBL" id="SDIL01000030">
    <property type="protein sequence ID" value="RXK39563.1"/>
    <property type="molecule type" value="Genomic_DNA"/>
</dbReference>
<protein>
    <submittedName>
        <fullName evidence="1">Uncharacterized protein</fullName>
    </submittedName>
</protein>
<organism evidence="1 2">
    <name type="scientific">Tremella mesenterica</name>
    <name type="common">Jelly fungus</name>
    <dbReference type="NCBI Taxonomy" id="5217"/>
    <lineage>
        <taxon>Eukaryota</taxon>
        <taxon>Fungi</taxon>
        <taxon>Dikarya</taxon>
        <taxon>Basidiomycota</taxon>
        <taxon>Agaricomycotina</taxon>
        <taxon>Tremellomycetes</taxon>
        <taxon>Tremellales</taxon>
        <taxon>Tremellaceae</taxon>
        <taxon>Tremella</taxon>
    </lineage>
</organism>
<dbReference type="Proteomes" id="UP000289152">
    <property type="component" value="Unassembled WGS sequence"/>
</dbReference>
<dbReference type="InParanoid" id="A0A4Q1BNV7"/>
<comment type="caution">
    <text evidence="1">The sequence shown here is derived from an EMBL/GenBank/DDBJ whole genome shotgun (WGS) entry which is preliminary data.</text>
</comment>
<gene>
    <name evidence="1" type="ORF">M231_03233</name>
</gene>
<evidence type="ECO:0000313" key="1">
    <source>
        <dbReference type="EMBL" id="RXK39563.1"/>
    </source>
</evidence>
<reference evidence="1 2" key="1">
    <citation type="submission" date="2016-06" db="EMBL/GenBank/DDBJ databases">
        <title>Evolution of pathogenesis and genome organization in the Tremellales.</title>
        <authorList>
            <person name="Cuomo C."/>
            <person name="Litvintseva A."/>
            <person name="Heitman J."/>
            <person name="Chen Y."/>
            <person name="Sun S."/>
            <person name="Springer D."/>
            <person name="Dromer F."/>
            <person name="Young S."/>
            <person name="Zeng Q."/>
            <person name="Chapman S."/>
            <person name="Gujja S."/>
            <person name="Saif S."/>
            <person name="Birren B."/>
        </authorList>
    </citation>
    <scope>NUCLEOTIDE SEQUENCE [LARGE SCALE GENOMIC DNA]</scope>
    <source>
        <strain evidence="1 2">ATCC 28783</strain>
    </source>
</reference>
<proteinExistence type="predicted"/>